<evidence type="ECO:0000313" key="3">
    <source>
        <dbReference type="Proteomes" id="UP000184452"/>
    </source>
</evidence>
<keyword evidence="1" id="KW-0472">Membrane</keyword>
<keyword evidence="1" id="KW-0812">Transmembrane</keyword>
<keyword evidence="1" id="KW-1133">Transmembrane helix</keyword>
<name>A0A1M6QJ12_9ACTN</name>
<accession>A0A1M6QJ12</accession>
<gene>
    <name evidence="2" type="ORF">SAMN05421803_11582</name>
</gene>
<protein>
    <submittedName>
        <fullName evidence="2">Uncharacterized protein</fullName>
    </submittedName>
</protein>
<dbReference type="AlphaFoldDB" id="A0A1M6QJ12"/>
<evidence type="ECO:0000256" key="1">
    <source>
        <dbReference type="SAM" id="Phobius"/>
    </source>
</evidence>
<reference evidence="2 3" key="1">
    <citation type="submission" date="2016-11" db="EMBL/GenBank/DDBJ databases">
        <authorList>
            <person name="Jaros S."/>
            <person name="Januszkiewicz K."/>
            <person name="Wedrychowicz H."/>
        </authorList>
    </citation>
    <scope>NUCLEOTIDE SEQUENCE [LARGE SCALE GENOMIC DNA]</scope>
    <source>
        <strain evidence="2 3">CGMCC 4.5723</strain>
    </source>
</reference>
<organism evidence="2 3">
    <name type="scientific">Nocardiopsis flavescens</name>
    <dbReference type="NCBI Taxonomy" id="758803"/>
    <lineage>
        <taxon>Bacteria</taxon>
        <taxon>Bacillati</taxon>
        <taxon>Actinomycetota</taxon>
        <taxon>Actinomycetes</taxon>
        <taxon>Streptosporangiales</taxon>
        <taxon>Nocardiopsidaceae</taxon>
        <taxon>Nocardiopsis</taxon>
    </lineage>
</organism>
<feature type="transmembrane region" description="Helical" evidence="1">
    <location>
        <begin position="12"/>
        <end position="32"/>
    </location>
</feature>
<proteinExistence type="predicted"/>
<sequence>MPLTDMLETALAHPHFLALAALAALTGALWAISRRFERDSQTLNERLLAERDRATRRAISEQKAAQLAWAEAEGDKNPESRLARGILEVNRRNL</sequence>
<keyword evidence="3" id="KW-1185">Reference proteome</keyword>
<dbReference type="Proteomes" id="UP000184452">
    <property type="component" value="Unassembled WGS sequence"/>
</dbReference>
<dbReference type="STRING" id="758803.SAMN05421803_11582"/>
<evidence type="ECO:0000313" key="2">
    <source>
        <dbReference type="EMBL" id="SHK20222.1"/>
    </source>
</evidence>
<dbReference type="EMBL" id="FQZK01000015">
    <property type="protein sequence ID" value="SHK20222.1"/>
    <property type="molecule type" value="Genomic_DNA"/>
</dbReference>